<dbReference type="Pfam" id="PF04480">
    <property type="entry name" value="DUF559"/>
    <property type="match status" value="1"/>
</dbReference>
<keyword evidence="2" id="KW-0540">Nuclease</keyword>
<evidence type="ECO:0000313" key="3">
    <source>
        <dbReference type="Proteomes" id="UP001595803"/>
    </source>
</evidence>
<dbReference type="PANTHER" id="PTHR38590">
    <property type="entry name" value="BLL0828 PROTEIN"/>
    <property type="match status" value="1"/>
</dbReference>
<sequence length="275" mass="32465">MDENLTFSYIEESFLNAARPKIRSLQWQVWVDWKYRVDFYIPERRLIVELDGHDYHSSKEQREYDAKRDRYLSKKGFRVIRFTGREVNRDVNKCVQDTIEIADSLPRVESQISADRDMNNPNPDTYQNFSGYCSYMQMIINVIFKKYGIGNHPDAFIRLKIDGYDPLSIGVIDKNLIYIAYSFNLNGDRAVDPEIILYRYFDTNTNRFELIPFSFESFTGFFMELARLDDIGRVEIIDQMEYMSTANYIEGMARRIENAGFLNARVEDFSMGITE</sequence>
<protein>
    <submittedName>
        <fullName evidence="2">Endonuclease domain-containing protein</fullName>
    </submittedName>
</protein>
<dbReference type="Gene3D" id="3.40.960.10">
    <property type="entry name" value="VSR Endonuclease"/>
    <property type="match status" value="1"/>
</dbReference>
<organism evidence="2 3">
    <name type="scientific">Deinococcus rufus</name>
    <dbReference type="NCBI Taxonomy" id="2136097"/>
    <lineage>
        <taxon>Bacteria</taxon>
        <taxon>Thermotogati</taxon>
        <taxon>Deinococcota</taxon>
        <taxon>Deinococci</taxon>
        <taxon>Deinococcales</taxon>
        <taxon>Deinococcaceae</taxon>
        <taxon>Deinococcus</taxon>
    </lineage>
</organism>
<dbReference type="InterPro" id="IPR011335">
    <property type="entry name" value="Restrct_endonuc-II-like"/>
</dbReference>
<dbReference type="PANTHER" id="PTHR38590:SF1">
    <property type="entry name" value="BLL0828 PROTEIN"/>
    <property type="match status" value="1"/>
</dbReference>
<proteinExistence type="predicted"/>
<keyword evidence="2" id="KW-0378">Hydrolase</keyword>
<keyword evidence="3" id="KW-1185">Reference proteome</keyword>
<accession>A0ABV7Z3F9</accession>
<comment type="caution">
    <text evidence="2">The sequence shown here is derived from an EMBL/GenBank/DDBJ whole genome shotgun (WGS) entry which is preliminary data.</text>
</comment>
<gene>
    <name evidence="2" type="ORF">ACFOSB_03725</name>
</gene>
<feature type="domain" description="DUF559" evidence="1">
    <location>
        <begin position="34"/>
        <end position="98"/>
    </location>
</feature>
<reference evidence="3" key="1">
    <citation type="journal article" date="2019" name="Int. J. Syst. Evol. Microbiol.">
        <title>The Global Catalogue of Microorganisms (GCM) 10K type strain sequencing project: providing services to taxonomists for standard genome sequencing and annotation.</title>
        <authorList>
            <consortium name="The Broad Institute Genomics Platform"/>
            <consortium name="The Broad Institute Genome Sequencing Center for Infectious Disease"/>
            <person name="Wu L."/>
            <person name="Ma J."/>
        </authorList>
    </citation>
    <scope>NUCLEOTIDE SEQUENCE [LARGE SCALE GENOMIC DNA]</scope>
    <source>
        <strain evidence="3">CCTCC AB 2017081</strain>
    </source>
</reference>
<dbReference type="GO" id="GO:0004519">
    <property type="term" value="F:endonuclease activity"/>
    <property type="evidence" value="ECO:0007669"/>
    <property type="project" value="UniProtKB-KW"/>
</dbReference>
<dbReference type="RefSeq" id="WP_322472835.1">
    <property type="nucleotide sequence ID" value="NZ_JBHRZG010000003.1"/>
</dbReference>
<dbReference type="InterPro" id="IPR047216">
    <property type="entry name" value="Endonuclease_DUF559_bact"/>
</dbReference>
<dbReference type="SUPFAM" id="SSF52980">
    <property type="entry name" value="Restriction endonuclease-like"/>
    <property type="match status" value="1"/>
</dbReference>
<evidence type="ECO:0000313" key="2">
    <source>
        <dbReference type="EMBL" id="MFC3831957.1"/>
    </source>
</evidence>
<name>A0ABV7Z3F9_9DEIO</name>
<keyword evidence="2" id="KW-0255">Endonuclease</keyword>
<dbReference type="InterPro" id="IPR007569">
    <property type="entry name" value="DUF559"/>
</dbReference>
<dbReference type="Proteomes" id="UP001595803">
    <property type="component" value="Unassembled WGS sequence"/>
</dbReference>
<dbReference type="EMBL" id="JBHRZG010000003">
    <property type="protein sequence ID" value="MFC3831957.1"/>
    <property type="molecule type" value="Genomic_DNA"/>
</dbReference>
<evidence type="ECO:0000259" key="1">
    <source>
        <dbReference type="Pfam" id="PF04480"/>
    </source>
</evidence>